<accession>F9Y862</accession>
<dbReference type="EMBL" id="CP002018">
    <property type="protein sequence ID" value="AEM42348.1"/>
    <property type="molecule type" value="Genomic_DNA"/>
</dbReference>
<dbReference type="Gene3D" id="2.60.40.1890">
    <property type="entry name" value="PCu(A)C copper chaperone"/>
    <property type="match status" value="1"/>
</dbReference>
<organism evidence="2 3">
    <name type="scientific">Ketogulonicigenium vulgare (strain WSH-001)</name>
    <dbReference type="NCBI Taxonomy" id="759362"/>
    <lineage>
        <taxon>Bacteria</taxon>
        <taxon>Pseudomonadati</taxon>
        <taxon>Pseudomonadota</taxon>
        <taxon>Alphaproteobacteria</taxon>
        <taxon>Rhodobacterales</taxon>
        <taxon>Roseobacteraceae</taxon>
        <taxon>Ketogulonicigenium</taxon>
    </lineage>
</organism>
<feature type="chain" id="PRO_5003392156" evidence="1">
    <location>
        <begin position="21"/>
        <end position="167"/>
    </location>
</feature>
<dbReference type="Pfam" id="PF04314">
    <property type="entry name" value="PCuAC"/>
    <property type="match status" value="1"/>
</dbReference>
<dbReference type="PANTHER" id="PTHR36302:SF1">
    <property type="entry name" value="COPPER CHAPERONE PCU(A)C"/>
    <property type="match status" value="1"/>
</dbReference>
<dbReference type="InterPro" id="IPR058248">
    <property type="entry name" value="Lxx211020-like"/>
</dbReference>
<evidence type="ECO:0000313" key="2">
    <source>
        <dbReference type="EMBL" id="AEM42348.1"/>
    </source>
</evidence>
<dbReference type="Proteomes" id="UP000000692">
    <property type="component" value="Chromosome"/>
</dbReference>
<dbReference type="InterPro" id="IPR007410">
    <property type="entry name" value="LpqE-like"/>
</dbReference>
<evidence type="ECO:0000256" key="1">
    <source>
        <dbReference type="SAM" id="SignalP"/>
    </source>
</evidence>
<dbReference type="PANTHER" id="PTHR36302">
    <property type="entry name" value="BLR7088 PROTEIN"/>
    <property type="match status" value="1"/>
</dbReference>
<keyword evidence="3" id="KW-1185">Reference proteome</keyword>
<protein>
    <submittedName>
        <fullName evidence="2">Nuclear export factor GLE1</fullName>
    </submittedName>
</protein>
<dbReference type="PATRIC" id="fig|759362.5.peg.2622"/>
<keyword evidence="1" id="KW-0732">Signal</keyword>
<dbReference type="SUPFAM" id="SSF110087">
    <property type="entry name" value="DR1885-like metal-binding protein"/>
    <property type="match status" value="1"/>
</dbReference>
<dbReference type="HOGENOM" id="CLU_100939_2_2_5"/>
<gene>
    <name evidence="2" type="ordered locus">KVU_2509</name>
</gene>
<dbReference type="KEGG" id="kvl:KVU_2509"/>
<proteinExistence type="predicted"/>
<reference evidence="2 3" key="1">
    <citation type="journal article" date="2011" name="J. Bacteriol.">
        <title>Complete genome sequence of the industrial strain Ketogulonicigenium vulgare WSH-001.</title>
        <authorList>
            <person name="Liu L."/>
            <person name="Li Y."/>
            <person name="Zhang J."/>
            <person name="Zhou Z."/>
            <person name="Liu J."/>
            <person name="Li X."/>
            <person name="Zhou J."/>
            <person name="Du G."/>
            <person name="Wang L."/>
            <person name="Chen J."/>
        </authorList>
    </citation>
    <scope>NUCLEOTIDE SEQUENCE [LARGE SCALE GENOMIC DNA]</scope>
    <source>
        <strain evidence="2 3">WSH-001</strain>
    </source>
</reference>
<dbReference type="RefSeq" id="WP_013383150.1">
    <property type="nucleotide sequence ID" value="NC_017384.1"/>
</dbReference>
<dbReference type="eggNOG" id="COG2847">
    <property type="taxonomic scope" value="Bacteria"/>
</dbReference>
<dbReference type="OrthoDB" id="9796962at2"/>
<dbReference type="InterPro" id="IPR036182">
    <property type="entry name" value="PCuAC_sf"/>
</dbReference>
<evidence type="ECO:0000313" key="3">
    <source>
        <dbReference type="Proteomes" id="UP000000692"/>
    </source>
</evidence>
<sequence>MKHLLLTMALAIALPGLAMAVTPLSYSTAGGAPVQAGEVEVSARFARATLPNAPVGGAYMTITNKGAEDDRLLGATTPLGPVTLHAMEMSGSAMTMRPLPDGVPLPAGQTVTLSPSGTHVMISPLTSALVQGETLDLTLEFEKAGAVTMTFDILALNARTHPEAEPQ</sequence>
<name>F9Y862_KETVW</name>
<dbReference type="AlphaFoldDB" id="F9Y862"/>
<feature type="signal peptide" evidence="1">
    <location>
        <begin position="1"/>
        <end position="20"/>
    </location>
</feature>